<feature type="transmembrane region" description="Helical" evidence="6">
    <location>
        <begin position="263"/>
        <end position="281"/>
    </location>
</feature>
<evidence type="ECO:0000256" key="2">
    <source>
        <dbReference type="ARBA" id="ARBA00022475"/>
    </source>
</evidence>
<dbReference type="OrthoDB" id="653189at2"/>
<evidence type="ECO:0000256" key="3">
    <source>
        <dbReference type="ARBA" id="ARBA00022692"/>
    </source>
</evidence>
<feature type="transmembrane region" description="Helical" evidence="6">
    <location>
        <begin position="431"/>
        <end position="454"/>
    </location>
</feature>
<evidence type="ECO:0000256" key="4">
    <source>
        <dbReference type="ARBA" id="ARBA00022989"/>
    </source>
</evidence>
<feature type="transmembrane region" description="Helical" evidence="6">
    <location>
        <begin position="184"/>
        <end position="204"/>
    </location>
</feature>
<keyword evidence="8" id="KW-1185">Reference proteome</keyword>
<dbReference type="KEGG" id="lsd:EMK97_05900"/>
<evidence type="ECO:0008006" key="9">
    <source>
        <dbReference type="Google" id="ProtNLM"/>
    </source>
</evidence>
<sequence>MHLKKSFAITFSAQLYSTVVTLIVTPLLISFVGAEGFGLIGFYLILQTWLQILDAGISGTLSRQVALSKHCSSSFQSFLTSFYKIYLIFAFIALVLLILGFTFATTFSLHWFKTNLQLELVSYCVLSMAITLSFKYLSGPLRSGLIGLECHILLGLFNFFYTTLRYPAGLGILYIYDSSLKAYFTYQAFIAVLEWCTLQALFYLKSRHAIKIATESSSPTQSSIKSLLLLSVQLSVLSILWVVVSQIDKLILSGALNLKQFGYYSLAVTVTGVMFTLNIPLNQVLMPRLTALMANKNNAKYVTILIKSVLFSILTFIPLGIFLVVFGTELVWAWTGNEEAAQEASRYISWLAIGNIAVIFMNFAFLLQFTLKNLKKHLIAYALYSAILIPLIFPVIDYYQGEGAAIFWMCHNIIFFILWGGYTFKKYLRNFVNLIFIPALITTSIFSTIVLTNLEYFVSLYSNQRGLTFLSLSFTGISCVGLLLLAALILRQPINSTIKKVSLITEK</sequence>
<dbReference type="GO" id="GO:0005886">
    <property type="term" value="C:plasma membrane"/>
    <property type="evidence" value="ECO:0007669"/>
    <property type="project" value="UniProtKB-SubCell"/>
</dbReference>
<name>A0A4P6P2A9_9GAMM</name>
<organism evidence="7 8">
    <name type="scientific">Litorilituus sediminis</name>
    <dbReference type="NCBI Taxonomy" id="718192"/>
    <lineage>
        <taxon>Bacteria</taxon>
        <taxon>Pseudomonadati</taxon>
        <taxon>Pseudomonadota</taxon>
        <taxon>Gammaproteobacteria</taxon>
        <taxon>Alteromonadales</taxon>
        <taxon>Colwelliaceae</taxon>
        <taxon>Litorilituus</taxon>
    </lineage>
</organism>
<dbReference type="EMBL" id="CP034759">
    <property type="protein sequence ID" value="QBG35283.1"/>
    <property type="molecule type" value="Genomic_DNA"/>
</dbReference>
<feature type="transmembrane region" description="Helical" evidence="6">
    <location>
        <begin position="120"/>
        <end position="138"/>
    </location>
</feature>
<feature type="transmembrane region" description="Helical" evidence="6">
    <location>
        <begin position="405"/>
        <end position="424"/>
    </location>
</feature>
<evidence type="ECO:0000313" key="8">
    <source>
        <dbReference type="Proteomes" id="UP000290244"/>
    </source>
</evidence>
<feature type="transmembrane region" description="Helical" evidence="6">
    <location>
        <begin position="378"/>
        <end position="399"/>
    </location>
</feature>
<dbReference type="PANTHER" id="PTHR30250:SF26">
    <property type="entry name" value="PSMA PROTEIN"/>
    <property type="match status" value="1"/>
</dbReference>
<evidence type="ECO:0000256" key="1">
    <source>
        <dbReference type="ARBA" id="ARBA00004651"/>
    </source>
</evidence>
<gene>
    <name evidence="7" type="ORF">EMK97_05900</name>
</gene>
<keyword evidence="3 6" id="KW-0812">Transmembrane</keyword>
<keyword evidence="4 6" id="KW-1133">Transmembrane helix</keyword>
<evidence type="ECO:0000256" key="5">
    <source>
        <dbReference type="ARBA" id="ARBA00023136"/>
    </source>
</evidence>
<feature type="transmembrane region" description="Helical" evidence="6">
    <location>
        <begin position="302"/>
        <end position="327"/>
    </location>
</feature>
<dbReference type="Proteomes" id="UP000290244">
    <property type="component" value="Chromosome"/>
</dbReference>
<keyword evidence="5 6" id="KW-0472">Membrane</keyword>
<accession>A0A4P6P2A9</accession>
<feature type="transmembrane region" description="Helical" evidence="6">
    <location>
        <begin position="347"/>
        <end position="366"/>
    </location>
</feature>
<keyword evidence="2" id="KW-1003">Cell membrane</keyword>
<feature type="transmembrane region" description="Helical" evidence="6">
    <location>
        <begin position="40"/>
        <end position="61"/>
    </location>
</feature>
<dbReference type="PANTHER" id="PTHR30250">
    <property type="entry name" value="PST FAMILY PREDICTED COLANIC ACID TRANSPORTER"/>
    <property type="match status" value="1"/>
</dbReference>
<feature type="transmembrane region" description="Helical" evidence="6">
    <location>
        <begin position="82"/>
        <end position="108"/>
    </location>
</feature>
<proteinExistence type="predicted"/>
<feature type="transmembrane region" description="Helical" evidence="6">
    <location>
        <begin position="224"/>
        <end position="243"/>
    </location>
</feature>
<evidence type="ECO:0000313" key="7">
    <source>
        <dbReference type="EMBL" id="QBG35283.1"/>
    </source>
</evidence>
<dbReference type="InterPro" id="IPR050833">
    <property type="entry name" value="Poly_Biosynth_Transport"/>
</dbReference>
<feature type="transmembrane region" description="Helical" evidence="6">
    <location>
        <begin position="466"/>
        <end position="490"/>
    </location>
</feature>
<comment type="subcellular location">
    <subcellularLocation>
        <location evidence="1">Cell membrane</location>
        <topology evidence="1">Multi-pass membrane protein</topology>
    </subcellularLocation>
</comment>
<reference evidence="7 8" key="1">
    <citation type="submission" date="2018-12" db="EMBL/GenBank/DDBJ databases">
        <title>Complete genome of Litorilituus sediminis.</title>
        <authorList>
            <person name="Liu A."/>
            <person name="Rong J."/>
        </authorList>
    </citation>
    <scope>NUCLEOTIDE SEQUENCE [LARGE SCALE GENOMIC DNA]</scope>
    <source>
        <strain evidence="7 8">JCM 17549</strain>
    </source>
</reference>
<dbReference type="InterPro" id="IPR002797">
    <property type="entry name" value="Polysacc_synth"/>
</dbReference>
<feature type="transmembrane region" description="Helical" evidence="6">
    <location>
        <begin position="145"/>
        <end position="164"/>
    </location>
</feature>
<dbReference type="AlphaFoldDB" id="A0A4P6P2A9"/>
<feature type="transmembrane region" description="Helical" evidence="6">
    <location>
        <begin position="7"/>
        <end position="34"/>
    </location>
</feature>
<protein>
    <recommendedName>
        <fullName evidence="9">Polysaccharide biosynthesis protein</fullName>
    </recommendedName>
</protein>
<dbReference type="RefSeq" id="WP_130600307.1">
    <property type="nucleotide sequence ID" value="NZ_CP034759.1"/>
</dbReference>
<evidence type="ECO:0000256" key="6">
    <source>
        <dbReference type="SAM" id="Phobius"/>
    </source>
</evidence>
<dbReference type="Pfam" id="PF01943">
    <property type="entry name" value="Polysacc_synt"/>
    <property type="match status" value="1"/>
</dbReference>